<keyword evidence="2 6" id="KW-0238">DNA-binding</keyword>
<dbReference type="Proteomes" id="UP000282125">
    <property type="component" value="Unassembled WGS sequence"/>
</dbReference>
<organism evidence="6 7">
    <name type="scientific">Falsigemmobacter faecalis</name>
    <dbReference type="NCBI Taxonomy" id="2488730"/>
    <lineage>
        <taxon>Bacteria</taxon>
        <taxon>Pseudomonadati</taxon>
        <taxon>Pseudomonadota</taxon>
        <taxon>Alphaproteobacteria</taxon>
        <taxon>Rhodobacterales</taxon>
        <taxon>Paracoccaceae</taxon>
        <taxon>Falsigemmobacter</taxon>
    </lineage>
</organism>
<dbReference type="InterPro" id="IPR000792">
    <property type="entry name" value="Tscrpt_reg_LuxR_C"/>
</dbReference>
<evidence type="ECO:0000256" key="1">
    <source>
        <dbReference type="ARBA" id="ARBA00023015"/>
    </source>
</evidence>
<dbReference type="InterPro" id="IPR016032">
    <property type="entry name" value="Sig_transdc_resp-reg_C-effctor"/>
</dbReference>
<keyword evidence="3" id="KW-0804">Transcription</keyword>
<dbReference type="OrthoDB" id="9810375at2"/>
<feature type="region of interest" description="Disordered" evidence="4">
    <location>
        <begin position="24"/>
        <end position="43"/>
    </location>
</feature>
<comment type="caution">
    <text evidence="6">The sequence shown here is derived from an EMBL/GenBank/DDBJ whole genome shotgun (WGS) entry which is preliminary data.</text>
</comment>
<evidence type="ECO:0000256" key="4">
    <source>
        <dbReference type="SAM" id="MobiDB-lite"/>
    </source>
</evidence>
<accession>A0A3P3D502</accession>
<dbReference type="GO" id="GO:0003677">
    <property type="term" value="F:DNA binding"/>
    <property type="evidence" value="ECO:0007669"/>
    <property type="project" value="UniProtKB-KW"/>
</dbReference>
<evidence type="ECO:0000256" key="3">
    <source>
        <dbReference type="ARBA" id="ARBA00023163"/>
    </source>
</evidence>
<dbReference type="PANTHER" id="PTHR44688">
    <property type="entry name" value="DNA-BINDING TRANSCRIPTIONAL ACTIVATOR DEVR_DOSR"/>
    <property type="match status" value="1"/>
</dbReference>
<sequence>MPISSFVALLRILLAGDEVLPRDLVRPAPPQLPAPSPRSAPPDLTQIRLTPREAEVLALVAAGQRNKLIARRLQLSEHTVKLHIHNIISKLGATNRTEAAQWYHGPRSRTAGGQDE</sequence>
<proteinExistence type="predicted"/>
<dbReference type="PANTHER" id="PTHR44688:SF25">
    <property type="entry name" value="HTH LUXR-TYPE DOMAIN-CONTAINING PROTEIN"/>
    <property type="match status" value="1"/>
</dbReference>
<dbReference type="Pfam" id="PF00196">
    <property type="entry name" value="GerE"/>
    <property type="match status" value="1"/>
</dbReference>
<evidence type="ECO:0000256" key="2">
    <source>
        <dbReference type="ARBA" id="ARBA00023125"/>
    </source>
</evidence>
<feature type="domain" description="HTH luxR-type" evidence="5">
    <location>
        <begin position="42"/>
        <end position="107"/>
    </location>
</feature>
<dbReference type="SMART" id="SM00421">
    <property type="entry name" value="HTH_LUXR"/>
    <property type="match status" value="1"/>
</dbReference>
<gene>
    <name evidence="6" type="ORF">EG244_19140</name>
</gene>
<dbReference type="PROSITE" id="PS50043">
    <property type="entry name" value="HTH_LUXR_2"/>
    <property type="match status" value="1"/>
</dbReference>
<protein>
    <submittedName>
        <fullName evidence="6">DNA-binding response regulator</fullName>
    </submittedName>
</protein>
<dbReference type="EMBL" id="RRAZ01000053">
    <property type="protein sequence ID" value="RRH68864.1"/>
    <property type="molecule type" value="Genomic_DNA"/>
</dbReference>
<dbReference type="SUPFAM" id="SSF46894">
    <property type="entry name" value="C-terminal effector domain of the bipartite response regulators"/>
    <property type="match status" value="1"/>
</dbReference>
<feature type="compositionally biased region" description="Pro residues" evidence="4">
    <location>
        <begin position="27"/>
        <end position="40"/>
    </location>
</feature>
<keyword evidence="1" id="KW-0805">Transcription regulation</keyword>
<dbReference type="CDD" id="cd06170">
    <property type="entry name" value="LuxR_C_like"/>
    <property type="match status" value="1"/>
</dbReference>
<evidence type="ECO:0000313" key="7">
    <source>
        <dbReference type="Proteomes" id="UP000282125"/>
    </source>
</evidence>
<evidence type="ECO:0000259" key="5">
    <source>
        <dbReference type="PROSITE" id="PS50043"/>
    </source>
</evidence>
<reference evidence="6 7" key="1">
    <citation type="submission" date="2018-11" db="EMBL/GenBank/DDBJ databases">
        <title>Gemmobacter sp. nov., YIM 102744-1 draft genome.</title>
        <authorList>
            <person name="Li G."/>
            <person name="Jiang Y."/>
        </authorList>
    </citation>
    <scope>NUCLEOTIDE SEQUENCE [LARGE SCALE GENOMIC DNA]</scope>
    <source>
        <strain evidence="6 7">YIM 102744-1</strain>
    </source>
</reference>
<dbReference type="PRINTS" id="PR00038">
    <property type="entry name" value="HTHLUXR"/>
</dbReference>
<dbReference type="InterPro" id="IPR036388">
    <property type="entry name" value="WH-like_DNA-bd_sf"/>
</dbReference>
<dbReference type="Gene3D" id="1.10.10.10">
    <property type="entry name" value="Winged helix-like DNA-binding domain superfamily/Winged helix DNA-binding domain"/>
    <property type="match status" value="1"/>
</dbReference>
<evidence type="ECO:0000313" key="6">
    <source>
        <dbReference type="EMBL" id="RRH68864.1"/>
    </source>
</evidence>
<dbReference type="AlphaFoldDB" id="A0A3P3D502"/>
<dbReference type="PROSITE" id="PS00622">
    <property type="entry name" value="HTH_LUXR_1"/>
    <property type="match status" value="1"/>
</dbReference>
<keyword evidence="7" id="KW-1185">Reference proteome</keyword>
<dbReference type="GO" id="GO:0006355">
    <property type="term" value="P:regulation of DNA-templated transcription"/>
    <property type="evidence" value="ECO:0007669"/>
    <property type="project" value="InterPro"/>
</dbReference>
<name>A0A3P3D502_9RHOB</name>